<feature type="domain" description="Aspartate/glutamate/uridylate kinase" evidence="12">
    <location>
        <begin position="11"/>
        <end position="284"/>
    </location>
</feature>
<keyword evidence="10" id="KW-0028">Amino-acid biosynthesis</keyword>
<evidence type="ECO:0000256" key="4">
    <source>
        <dbReference type="ARBA" id="ARBA00022741"/>
    </source>
</evidence>
<evidence type="ECO:0000313" key="14">
    <source>
        <dbReference type="EMBL" id="BET98155.1"/>
    </source>
</evidence>
<evidence type="ECO:0000256" key="8">
    <source>
        <dbReference type="ARBA" id="ARBA00047872"/>
    </source>
</evidence>
<dbReference type="RefSeq" id="WP_374051679.1">
    <property type="nucleotide sequence ID" value="NZ_AP028978.1"/>
</dbReference>
<dbReference type="Gene3D" id="1.20.120.1320">
    <property type="entry name" value="Aspartokinase, catalytic domain"/>
    <property type="match status" value="1"/>
</dbReference>
<organism evidence="14 15">
    <name type="scientific">Xenorhabdus taiwanensis</name>
    <dbReference type="NCBI Taxonomy" id="3085177"/>
    <lineage>
        <taxon>Bacteria</taxon>
        <taxon>Pseudomonadati</taxon>
        <taxon>Pseudomonadota</taxon>
        <taxon>Gammaproteobacteria</taxon>
        <taxon>Enterobacterales</taxon>
        <taxon>Morganellaceae</taxon>
        <taxon>Xenorhabdus</taxon>
    </lineage>
</organism>
<dbReference type="Proteomes" id="UP001529514">
    <property type="component" value="Chromosome"/>
</dbReference>
<name>A0ABM8JZM5_9GAMM</name>
<dbReference type="SUPFAM" id="SSF55021">
    <property type="entry name" value="ACT-like"/>
    <property type="match status" value="2"/>
</dbReference>
<keyword evidence="5 9" id="KW-0418">Kinase</keyword>
<dbReference type="PANTHER" id="PTHR21499">
    <property type="entry name" value="ASPARTATE KINASE"/>
    <property type="match status" value="1"/>
</dbReference>
<dbReference type="InterPro" id="IPR054352">
    <property type="entry name" value="ACT_Aspartokinase"/>
</dbReference>
<protein>
    <recommendedName>
        <fullName evidence="9">Aspartokinase</fullName>
        <ecNumber evidence="9">2.7.2.4</ecNumber>
    </recommendedName>
</protein>
<keyword evidence="3 9" id="KW-0808">Transferase</keyword>
<evidence type="ECO:0000256" key="5">
    <source>
        <dbReference type="ARBA" id="ARBA00022777"/>
    </source>
</evidence>
<dbReference type="PROSITE" id="PS00324">
    <property type="entry name" value="ASPARTOKINASE"/>
    <property type="match status" value="1"/>
</dbReference>
<dbReference type="InterPro" id="IPR045865">
    <property type="entry name" value="ACT-like_dom_sf"/>
</dbReference>
<gene>
    <name evidence="14" type="primary">lysC</name>
    <name evidence="14" type="ORF">TCT1_30760</name>
</gene>
<dbReference type="NCBIfam" id="TIGR00657">
    <property type="entry name" value="asp_kinases"/>
    <property type="match status" value="1"/>
</dbReference>
<proteinExistence type="inferred from homology"/>
<dbReference type="EMBL" id="AP028978">
    <property type="protein sequence ID" value="BET98155.1"/>
    <property type="molecule type" value="Genomic_DNA"/>
</dbReference>
<dbReference type="InterPro" id="IPR018042">
    <property type="entry name" value="Aspartate_kinase_CS"/>
</dbReference>
<keyword evidence="15" id="KW-1185">Reference proteome</keyword>
<sequence>MCAVSSPDSQYVVAKFGGTSVADFDAMNNCADIILADTNVRVVVLSASAGVTNLLVALSAGCDSDKRESYLKQIRDIQYAIIDRLNEAGVIREEIDRLLENIEMLSEAASLATSEALTDELVSHGEVMSTLLFVELLRQRNTGAEWFDIRRIMRTNDNFGQAEPDILQLHTLAMEHLHPRLNNTIIITQGFIGREEKGRTTTLGRGGSDYTAALLGEALGLQRVDIWTDVPGIYTTDPRIVPTAKRINKIAFDEAAEMATFGAKILHPATLLPAVRCGIPVFVGSSKEPQAGGTVVCDKTGNPPLFRALALRRKQTLLTLHSLKMLHARGFLAEVFTLLLRHNISVDLITTSEVSIALTLDTKGSTSTNGNLLTNALLTELSKLCRVEVEEDMALVAIIGNELSRAKGLGKGIFGVLEPFNIRMISCGASSHNVCLLVPGNDAEQVIQTLHQSLFED</sequence>
<dbReference type="NCBIfam" id="TIGR00656">
    <property type="entry name" value="asp_kin_monofn"/>
    <property type="match status" value="1"/>
</dbReference>
<evidence type="ECO:0000256" key="3">
    <source>
        <dbReference type="ARBA" id="ARBA00022679"/>
    </source>
</evidence>
<dbReference type="Pfam" id="PF00696">
    <property type="entry name" value="AA_kinase"/>
    <property type="match status" value="1"/>
</dbReference>
<evidence type="ECO:0000256" key="9">
    <source>
        <dbReference type="RuleBase" id="RU003448"/>
    </source>
</evidence>
<dbReference type="SUPFAM" id="SSF53633">
    <property type="entry name" value="Carbamate kinase-like"/>
    <property type="match status" value="1"/>
</dbReference>
<evidence type="ECO:0000256" key="2">
    <source>
        <dbReference type="ARBA" id="ARBA00010122"/>
    </source>
</evidence>
<evidence type="ECO:0000256" key="10">
    <source>
        <dbReference type="RuleBase" id="RU004249"/>
    </source>
</evidence>
<dbReference type="CDD" id="cd04932">
    <property type="entry name" value="ACT_AKiii-LysC-EC_1"/>
    <property type="match status" value="1"/>
</dbReference>
<dbReference type="Gene3D" id="3.30.70.260">
    <property type="match status" value="2"/>
</dbReference>
<dbReference type="InterPro" id="IPR047962">
    <property type="entry name" value="LysC_ACT_2"/>
</dbReference>
<keyword evidence="11" id="KW-0175">Coiled coil</keyword>
<evidence type="ECO:0000259" key="13">
    <source>
        <dbReference type="Pfam" id="PF22468"/>
    </source>
</evidence>
<dbReference type="CDD" id="cd04917">
    <property type="entry name" value="ACT_AKiii-LysC-EC_2"/>
    <property type="match status" value="1"/>
</dbReference>
<feature type="domain" description="Aspartokinase ACT" evidence="13">
    <location>
        <begin position="396"/>
        <end position="453"/>
    </location>
</feature>
<comment type="similarity">
    <text evidence="2 9">Belongs to the aspartokinase family.</text>
</comment>
<evidence type="ECO:0000256" key="1">
    <source>
        <dbReference type="ARBA" id="ARBA00004766"/>
    </source>
</evidence>
<evidence type="ECO:0000256" key="7">
    <source>
        <dbReference type="ARBA" id="ARBA00023154"/>
    </source>
</evidence>
<dbReference type="PIRSF" id="PIRSF000726">
    <property type="entry name" value="Asp_kin"/>
    <property type="match status" value="1"/>
</dbReference>
<feature type="coiled-coil region" evidence="11">
    <location>
        <begin position="88"/>
        <end position="115"/>
    </location>
</feature>
<accession>A0ABM8JZM5</accession>
<reference evidence="14 15" key="1">
    <citation type="submission" date="2023-10" db="EMBL/GenBank/DDBJ databases">
        <title>Xenorhabdus taiwanensis sp. nov., a symbiotic bacterium associated with the entomopathogenic nematode Steinernema taiwanensis.</title>
        <authorList>
            <person name="Tseng C.T."/>
            <person name="Shu H.Y."/>
            <person name="Chen M.H."/>
            <person name="Fang Y.J."/>
            <person name="Wu T.L."/>
            <person name="Lin Y.C."/>
            <person name="Huang C.J."/>
        </authorList>
    </citation>
    <scope>NUCLEOTIDE SEQUENCE [LARGE SCALE GENOMIC DNA]</scope>
    <source>
        <strain evidence="14 15">TCT-1</strain>
    </source>
</reference>
<comment type="pathway">
    <text evidence="1 10">Amino-acid biosynthesis; L-lysine biosynthesis via DAP pathway; (S)-tetrahydrodipicolinate from L-aspartate: step 1/4.</text>
</comment>
<dbReference type="InterPro" id="IPR042199">
    <property type="entry name" value="AsparK_Bifunc_asparK/hSer_DH"/>
</dbReference>
<evidence type="ECO:0000313" key="15">
    <source>
        <dbReference type="Proteomes" id="UP001529514"/>
    </source>
</evidence>
<dbReference type="InterPro" id="IPR036393">
    <property type="entry name" value="AceGlu_kinase-like_sf"/>
</dbReference>
<keyword evidence="4" id="KW-0547">Nucleotide-binding</keyword>
<keyword evidence="7" id="KW-0457">Lysine biosynthesis</keyword>
<dbReference type="PANTHER" id="PTHR21499:SF59">
    <property type="entry name" value="ASPARTOKINASE"/>
    <property type="match status" value="1"/>
</dbReference>
<comment type="pathway">
    <text evidence="10">Amino-acid biosynthesis; L-methionine biosynthesis via de novo pathway; L-homoserine from L-aspartate: step 1/3.</text>
</comment>
<evidence type="ECO:0000256" key="6">
    <source>
        <dbReference type="ARBA" id="ARBA00022840"/>
    </source>
</evidence>
<comment type="catalytic activity">
    <reaction evidence="8 9">
        <text>L-aspartate + ATP = 4-phospho-L-aspartate + ADP</text>
        <dbReference type="Rhea" id="RHEA:23776"/>
        <dbReference type="ChEBI" id="CHEBI:29991"/>
        <dbReference type="ChEBI" id="CHEBI:30616"/>
        <dbReference type="ChEBI" id="CHEBI:57535"/>
        <dbReference type="ChEBI" id="CHEBI:456216"/>
        <dbReference type="EC" id="2.7.2.4"/>
    </reaction>
</comment>
<dbReference type="Gene3D" id="3.40.1160.10">
    <property type="entry name" value="Acetylglutamate kinase-like"/>
    <property type="match status" value="1"/>
</dbReference>
<dbReference type="InterPro" id="IPR001341">
    <property type="entry name" value="Asp_kinase"/>
</dbReference>
<comment type="pathway">
    <text evidence="10">Amino-acid biosynthesis; L-threonine biosynthesis; L-threonine from L-aspartate: step 1/5.</text>
</comment>
<dbReference type="NCBIfam" id="NF006570">
    <property type="entry name" value="PRK09084.1"/>
    <property type="match status" value="1"/>
</dbReference>
<evidence type="ECO:0000259" key="12">
    <source>
        <dbReference type="Pfam" id="PF00696"/>
    </source>
</evidence>
<dbReference type="InterPro" id="IPR001048">
    <property type="entry name" value="Asp/Glu/Uridylate_kinase"/>
</dbReference>
<dbReference type="Pfam" id="PF22468">
    <property type="entry name" value="ACT_9"/>
    <property type="match status" value="1"/>
</dbReference>
<dbReference type="InterPro" id="IPR005260">
    <property type="entry name" value="Asp_kin_monofn"/>
</dbReference>
<evidence type="ECO:0000256" key="11">
    <source>
        <dbReference type="SAM" id="Coils"/>
    </source>
</evidence>
<dbReference type="EC" id="2.7.2.4" evidence="9"/>
<keyword evidence="6" id="KW-0067">ATP-binding</keyword>